<evidence type="ECO:0000313" key="2">
    <source>
        <dbReference type="Proteomes" id="UP000188637"/>
    </source>
</evidence>
<evidence type="ECO:0000313" key="1">
    <source>
        <dbReference type="EMBL" id="ONI38440.1"/>
    </source>
</evidence>
<organism evidence="1 2">
    <name type="scientific">Candidatus Epulonipiscium fishelsonii</name>
    <dbReference type="NCBI Taxonomy" id="77094"/>
    <lineage>
        <taxon>Bacteria</taxon>
        <taxon>Bacillati</taxon>
        <taxon>Bacillota</taxon>
        <taxon>Clostridia</taxon>
        <taxon>Lachnospirales</taxon>
        <taxon>Lachnospiraceae</taxon>
        <taxon>Candidatus Epulonipiscium</taxon>
    </lineage>
</organism>
<protein>
    <submittedName>
        <fullName evidence="1">AAA family ATPase</fullName>
    </submittedName>
</protein>
<proteinExistence type="predicted"/>
<dbReference type="EMBL" id="LJHD01000291">
    <property type="protein sequence ID" value="ONI38440.1"/>
    <property type="molecule type" value="Genomic_DNA"/>
</dbReference>
<comment type="caution">
    <text evidence="1">The sequence shown here is derived from an EMBL/GenBank/DDBJ whole genome shotgun (WGS) entry which is preliminary data.</text>
</comment>
<accession>A0ACC8X956</accession>
<gene>
    <name evidence="1" type="ORF">AN640_02545</name>
</gene>
<name>A0ACC8X956_9FIRM</name>
<sequence>MEEEIIIEGSIEDIIYQNKENGYTVFILDNKGEPVSCVGNFPEIYEGEQLQVVGTWCTHHIYGKQIKVSSFNKSLPETIQGIERYLASGLIKGVGAKTAKKIVKHFGMDTLTIIEQEPLILTQIRGISKEKAQKISEAYHSQYDLRTSIIVLEQFGISTTYAIRIYKFYKDKTLRTIKTNPYKLVEDIISIGFSKADEIAKKIGIDNNDPNRIQTGILFMLKKFAANGHTYVPKNILTSECQILLNVEEDLIENAFFSLSFDNKIIIKSFDNNSLIFLTNLYHSELNIARKLIDLKNSYLPSKKLLHKIENYEKEIQIIEKKLNIKLMEEQKQAILSCLINGVTVITGGPGTGKTTTINALIEMLKKYNCTFALAAPTGRASKRISETTKEHAQTIHRLLEINYIDNISKQVFDKNECNPLLVDVLIIDEVSMIDVILMNAVLKALVTGQRLILIGDANQLPSVGAGNVLKDIIQSNNIHTIRLKQIFRQAAKSAIVNNAHRINNGEYPISNEKNTDFFFMNKSIQKEIQSIIPDLILNRLPKFKGVDSFKDIQVLSPMRKGLLGTIELNTILQQTLNPSEPNKPEKEYRTTTFRVGDKVMQIKNNYNIPWKIFATNNMPIDEGIGIFNGDCGIISNINSDIVEVTFEDLKTVNYEFNQLDELELAYAITIHKSQGSEYPIVILPLYSGPSVLLSRNLLYTAITRAKKMVIGIGLQETMNKMIDNNKELERYSNLKRHLETLRQSPLC</sequence>
<reference evidence="1" key="1">
    <citation type="submission" date="2016-08" db="EMBL/GenBank/DDBJ databases">
        <authorList>
            <person name="Ngugi D.K."/>
            <person name="Miyake S."/>
            <person name="Stingl U."/>
        </authorList>
    </citation>
    <scope>NUCLEOTIDE SEQUENCE</scope>
    <source>
        <strain evidence="1">SCG-D08WGA-EpuloA1</strain>
    </source>
</reference>
<keyword evidence="2" id="KW-1185">Reference proteome</keyword>
<dbReference type="Proteomes" id="UP000188637">
    <property type="component" value="Unassembled WGS sequence"/>
</dbReference>